<dbReference type="GO" id="GO:0016020">
    <property type="term" value="C:membrane"/>
    <property type="evidence" value="ECO:0007669"/>
    <property type="project" value="InterPro"/>
</dbReference>
<dbReference type="HOGENOM" id="CLU_020473_1_0_10"/>
<feature type="transmembrane region" description="Helical" evidence="2">
    <location>
        <begin position="115"/>
        <end position="139"/>
    </location>
</feature>
<dbReference type="Pfam" id="PF06580">
    <property type="entry name" value="His_kinase"/>
    <property type="match status" value="1"/>
</dbReference>
<dbReference type="Gene3D" id="3.30.565.10">
    <property type="entry name" value="Histidine kinase-like ATPase, C-terminal domain"/>
    <property type="match status" value="1"/>
</dbReference>
<evidence type="ECO:0000313" key="4">
    <source>
        <dbReference type="EMBL" id="AEE49039.1"/>
    </source>
</evidence>
<dbReference type="AlphaFoldDB" id="F4KRQ0"/>
<reference key="2">
    <citation type="submission" date="2011-04" db="EMBL/GenBank/DDBJ databases">
        <title>Complete sequence of chromosome of Haliscomenobacter hydrossis DSM 1100.</title>
        <authorList>
            <consortium name="US DOE Joint Genome Institute (JGI-PGF)"/>
            <person name="Lucas S."/>
            <person name="Han J."/>
            <person name="Lapidus A."/>
            <person name="Bruce D."/>
            <person name="Goodwin L."/>
            <person name="Pitluck S."/>
            <person name="Peters L."/>
            <person name="Kyrpides N."/>
            <person name="Mavromatis K."/>
            <person name="Ivanova N."/>
            <person name="Ovchinnikova G."/>
            <person name="Pagani I."/>
            <person name="Daligault H."/>
            <person name="Detter J.C."/>
            <person name="Han C."/>
            <person name="Land M."/>
            <person name="Hauser L."/>
            <person name="Markowitz V."/>
            <person name="Cheng J.-F."/>
            <person name="Hugenholtz P."/>
            <person name="Woyke T."/>
            <person name="Wu D."/>
            <person name="Verbarg S."/>
            <person name="Frueling A."/>
            <person name="Brambilla E."/>
            <person name="Klenk H.-P."/>
            <person name="Eisen J.A."/>
        </authorList>
    </citation>
    <scope>NUCLEOTIDE SEQUENCE</scope>
    <source>
        <strain>DSM 1100</strain>
    </source>
</reference>
<dbReference type="KEGG" id="hhy:Halhy_1141"/>
<keyword evidence="4" id="KW-0418">Kinase</keyword>
<dbReference type="PANTHER" id="PTHR34220:SF7">
    <property type="entry name" value="SENSOR HISTIDINE KINASE YPDA"/>
    <property type="match status" value="1"/>
</dbReference>
<dbReference type="EMBL" id="CP002691">
    <property type="protein sequence ID" value="AEE49039.1"/>
    <property type="molecule type" value="Genomic_DNA"/>
</dbReference>
<dbReference type="InterPro" id="IPR050640">
    <property type="entry name" value="Bact_2-comp_sensor_kinase"/>
</dbReference>
<name>F4KRQ0_HALH1</name>
<evidence type="ECO:0000256" key="2">
    <source>
        <dbReference type="SAM" id="Phobius"/>
    </source>
</evidence>
<keyword evidence="2" id="KW-0812">Transmembrane</keyword>
<keyword evidence="5" id="KW-1185">Reference proteome</keyword>
<dbReference type="Proteomes" id="UP000008461">
    <property type="component" value="Chromosome"/>
</dbReference>
<dbReference type="PANTHER" id="PTHR34220">
    <property type="entry name" value="SENSOR HISTIDINE KINASE YPDA"/>
    <property type="match status" value="1"/>
</dbReference>
<keyword evidence="2" id="KW-0472">Membrane</keyword>
<keyword evidence="2" id="KW-1133">Transmembrane helix</keyword>
<dbReference type="RefSeq" id="WP_013763594.1">
    <property type="nucleotide sequence ID" value="NC_015510.1"/>
</dbReference>
<protein>
    <submittedName>
        <fullName evidence="4">Signal transduction histidine kinase</fullName>
    </submittedName>
</protein>
<evidence type="ECO:0000313" key="5">
    <source>
        <dbReference type="Proteomes" id="UP000008461"/>
    </source>
</evidence>
<dbReference type="InterPro" id="IPR010559">
    <property type="entry name" value="Sig_transdc_His_kin_internal"/>
</dbReference>
<feature type="domain" description="Signal transduction histidine kinase internal region" evidence="3">
    <location>
        <begin position="156"/>
        <end position="232"/>
    </location>
</feature>
<feature type="coiled-coil region" evidence="1">
    <location>
        <begin position="137"/>
        <end position="164"/>
    </location>
</feature>
<dbReference type="GO" id="GO:0000155">
    <property type="term" value="F:phosphorelay sensor kinase activity"/>
    <property type="evidence" value="ECO:0007669"/>
    <property type="project" value="InterPro"/>
</dbReference>
<organism evidence="4 5">
    <name type="scientific">Haliscomenobacter hydrossis (strain ATCC 27775 / DSM 1100 / LMG 10767 / O)</name>
    <dbReference type="NCBI Taxonomy" id="760192"/>
    <lineage>
        <taxon>Bacteria</taxon>
        <taxon>Pseudomonadati</taxon>
        <taxon>Bacteroidota</taxon>
        <taxon>Saprospiria</taxon>
        <taxon>Saprospirales</taxon>
        <taxon>Haliscomenobacteraceae</taxon>
        <taxon>Haliscomenobacter</taxon>
    </lineage>
</organism>
<feature type="transmembrane region" description="Helical" evidence="2">
    <location>
        <begin position="7"/>
        <end position="28"/>
    </location>
</feature>
<gene>
    <name evidence="4" type="ordered locus">Halhy_1141</name>
</gene>
<evidence type="ECO:0000259" key="3">
    <source>
        <dbReference type="Pfam" id="PF06580"/>
    </source>
</evidence>
<accession>F4KRQ0</accession>
<keyword evidence="1" id="KW-0175">Coiled coil</keyword>
<reference evidence="4 5" key="1">
    <citation type="journal article" date="2011" name="Stand. Genomic Sci.">
        <title>Complete genome sequence of Haliscomenobacter hydrossis type strain (O).</title>
        <authorList>
            <consortium name="US DOE Joint Genome Institute (JGI-PGF)"/>
            <person name="Daligault H."/>
            <person name="Lapidus A."/>
            <person name="Zeytun A."/>
            <person name="Nolan M."/>
            <person name="Lucas S."/>
            <person name="Del Rio T.G."/>
            <person name="Tice H."/>
            <person name="Cheng J.F."/>
            <person name="Tapia R."/>
            <person name="Han C."/>
            <person name="Goodwin L."/>
            <person name="Pitluck S."/>
            <person name="Liolios K."/>
            <person name="Pagani I."/>
            <person name="Ivanova N."/>
            <person name="Huntemann M."/>
            <person name="Mavromatis K."/>
            <person name="Mikhailova N."/>
            <person name="Pati A."/>
            <person name="Chen A."/>
            <person name="Palaniappan K."/>
            <person name="Land M."/>
            <person name="Hauser L."/>
            <person name="Brambilla E.M."/>
            <person name="Rohde M."/>
            <person name="Verbarg S."/>
            <person name="Goker M."/>
            <person name="Bristow J."/>
            <person name="Eisen J.A."/>
            <person name="Markowitz V."/>
            <person name="Hugenholtz P."/>
            <person name="Kyrpides N.C."/>
            <person name="Klenk H.P."/>
            <person name="Woyke T."/>
        </authorList>
    </citation>
    <scope>NUCLEOTIDE SEQUENCE [LARGE SCALE GENOMIC DNA]</scope>
    <source>
        <strain evidence="5">ATCC 27775 / DSM 1100 / LMG 10767 / O</strain>
    </source>
</reference>
<dbReference type="STRING" id="760192.Halhy_1141"/>
<proteinExistence type="predicted"/>
<feature type="transmembrane region" description="Helical" evidence="2">
    <location>
        <begin position="65"/>
        <end position="86"/>
    </location>
</feature>
<dbReference type="OrthoDB" id="9792992at2"/>
<dbReference type="SUPFAM" id="SSF55874">
    <property type="entry name" value="ATPase domain of HSP90 chaperone/DNA topoisomerase II/histidine kinase"/>
    <property type="match status" value="1"/>
</dbReference>
<dbReference type="InterPro" id="IPR036890">
    <property type="entry name" value="HATPase_C_sf"/>
</dbReference>
<sequence length="347" mass="38998">MKTSYAIIIQAAVWITIWAVFSFTGNTADRLPGFYLLNTLWVLGFIVFFNVFHRMLLPIFFAGKKMLFTGMVLLTLTGYVAYSVVIDINFRIPEKLSAEARKEVRKKAQVPLEYLIIPSIFLGLMLFGAAASVGGLSAFEKKKKSEEEANRRRLEAEIALLKSQINPHFLVNTLNNLYVLSLTEPEKTPSGLLKLSEMVSYILYECAKPMVPLALDIEFIENYIALQRLRLPPNAHLQVDLPSVVPQEIEIEPMILIPFIENAFKHGLTTKTSCELLVSIQLRGKQLTLEVKNPVLPPKPEQSGNPSGIGLANTQQRLEHSYPHKHTLSIHNDGQTHVVKLQINLAP</sequence>
<feature type="transmembrane region" description="Helical" evidence="2">
    <location>
        <begin position="34"/>
        <end position="53"/>
    </location>
</feature>
<dbReference type="eggNOG" id="COG2972">
    <property type="taxonomic scope" value="Bacteria"/>
</dbReference>
<keyword evidence="4" id="KW-0808">Transferase</keyword>
<evidence type="ECO:0000256" key="1">
    <source>
        <dbReference type="SAM" id="Coils"/>
    </source>
</evidence>